<dbReference type="Pfam" id="PF13382">
    <property type="entry name" value="Adenine_deam_C"/>
    <property type="match status" value="1"/>
</dbReference>
<dbReference type="InterPro" id="IPR032466">
    <property type="entry name" value="Metal_Hydrolase"/>
</dbReference>
<dbReference type="Proteomes" id="UP000659630">
    <property type="component" value="Unassembled WGS sequence"/>
</dbReference>
<dbReference type="InterPro" id="IPR011059">
    <property type="entry name" value="Metal-dep_hydrolase_composite"/>
</dbReference>
<keyword evidence="3 6" id="KW-0378">Hydrolase</keyword>
<protein>
    <recommendedName>
        <fullName evidence="2 6">Adenine deaminase</fullName>
        <shortName evidence="6">Adenase</shortName>
        <shortName evidence="6">Adenine aminase</shortName>
        <ecNumber evidence="2 6">3.5.4.2</ecNumber>
    </recommendedName>
</protein>
<dbReference type="InterPro" id="IPR006680">
    <property type="entry name" value="Amidohydro-rel"/>
</dbReference>
<dbReference type="AlphaFoldDB" id="A0A923I907"/>
<comment type="catalytic activity">
    <reaction evidence="5 6">
        <text>adenine + H2O + H(+) = hypoxanthine + NH4(+)</text>
        <dbReference type="Rhea" id="RHEA:23688"/>
        <dbReference type="ChEBI" id="CHEBI:15377"/>
        <dbReference type="ChEBI" id="CHEBI:15378"/>
        <dbReference type="ChEBI" id="CHEBI:16708"/>
        <dbReference type="ChEBI" id="CHEBI:17368"/>
        <dbReference type="ChEBI" id="CHEBI:28938"/>
        <dbReference type="EC" id="3.5.4.2"/>
    </reaction>
</comment>
<name>A0A923I907_9FIRM</name>
<comment type="similarity">
    <text evidence="1 6">Belongs to the metallo-dependent hydrolases superfamily. Adenine deaminase family.</text>
</comment>
<dbReference type="EC" id="3.5.4.2" evidence="2 6"/>
<sequence>MAHRARICYTKKVRAGRRAPGRKGSRKMRVKKDLDRRRLVAAAMGQEPCDLTVKNVRFVNVITGEIYPAEVDVLDGVVVRVREKGRQAEQESRAVYDGGGRYLAPGCIDIHMHIESTMMTPENFGRAAVLCGTTSVFVDPHEIANVLGVDGVRFMIENAKASPVRQFNLAPSCLPSVPGAEGNGATFGPQEIAQLLETDGVFGVAELMDFYNVTHGSEKMRGIAGEGLARDMLIQGHAPKLEGGAIAAYALAGPSDNHSIRDSWEVVENLHAGLYVDLQENSLGASTMPQLVEGLKGMRYTDHVCLCNDDVHAKDLLETGHVNRLIKSVLRQGVHPMDALRWSTYNSARSARIDDLGALAPGYVADMQLLDELDGRDPYAVFFEGALVAEGGRLVNETPAQPIPAAVRGGTVRIAGLTGPESLALRAPGGAGDTVKVAVLDYDTPTARSDLFYEVLPVKDGLVDLSGREDLCFIAVWNRHGSGEGTVSVARHLYLRDGAMATTVSHDCHNLTLCYRRPEDGYAAAQALARCGGGFCTVQDGRVTGLLELPVAGLMSELPCRELVPAIARQEQATDAIFERPGRMMKLSLVSLACTQNAVITDKGLFDGRTQRFYEQFPKD</sequence>
<dbReference type="HAMAP" id="MF_01518">
    <property type="entry name" value="Adenine_deamin"/>
    <property type="match status" value="1"/>
</dbReference>
<feature type="domain" description="Adenine deaminase C-terminal" evidence="8">
    <location>
        <begin position="455"/>
        <end position="611"/>
    </location>
</feature>
<dbReference type="Gene3D" id="3.20.20.140">
    <property type="entry name" value="Metal-dependent hydrolases"/>
    <property type="match status" value="1"/>
</dbReference>
<dbReference type="Gene3D" id="2.30.40.10">
    <property type="entry name" value="Urease, subunit C, domain 1"/>
    <property type="match status" value="1"/>
</dbReference>
<dbReference type="InterPro" id="IPR026912">
    <property type="entry name" value="Adenine_deam_C"/>
</dbReference>
<keyword evidence="10" id="KW-1185">Reference proteome</keyword>
<dbReference type="InterPro" id="IPR006679">
    <property type="entry name" value="Adenine_deam"/>
</dbReference>
<organism evidence="9 10">
    <name type="scientific">Anaerofilum hominis</name>
    <dbReference type="NCBI Taxonomy" id="2763016"/>
    <lineage>
        <taxon>Bacteria</taxon>
        <taxon>Bacillati</taxon>
        <taxon>Bacillota</taxon>
        <taxon>Clostridia</taxon>
        <taxon>Eubacteriales</taxon>
        <taxon>Oscillospiraceae</taxon>
        <taxon>Anaerofilum</taxon>
    </lineage>
</organism>
<dbReference type="Pfam" id="PF01979">
    <property type="entry name" value="Amidohydro_1"/>
    <property type="match status" value="1"/>
</dbReference>
<proteinExistence type="inferred from homology"/>
<dbReference type="PANTHER" id="PTHR11113">
    <property type="entry name" value="N-ACETYLGLUCOSAMINE-6-PHOSPHATE DEACETYLASE"/>
    <property type="match status" value="1"/>
</dbReference>
<dbReference type="PANTHER" id="PTHR11113:SF2">
    <property type="entry name" value="ADENINE DEAMINASE"/>
    <property type="match status" value="1"/>
</dbReference>
<accession>A0A923I907</accession>
<comment type="caution">
    <text evidence="9">The sequence shown here is derived from an EMBL/GenBank/DDBJ whole genome shotgun (WGS) entry which is preliminary data.</text>
</comment>
<reference evidence="9" key="1">
    <citation type="submission" date="2020-08" db="EMBL/GenBank/DDBJ databases">
        <title>Genome public.</title>
        <authorList>
            <person name="Liu C."/>
            <person name="Sun Q."/>
        </authorList>
    </citation>
    <scope>NUCLEOTIDE SEQUENCE</scope>
    <source>
        <strain evidence="9">BX8</strain>
    </source>
</reference>
<dbReference type="SUPFAM" id="SSF51338">
    <property type="entry name" value="Composite domain of metallo-dependent hydrolases"/>
    <property type="match status" value="1"/>
</dbReference>
<dbReference type="EMBL" id="JACONZ010000001">
    <property type="protein sequence ID" value="MBC5580483.1"/>
    <property type="molecule type" value="Genomic_DNA"/>
</dbReference>
<evidence type="ECO:0000313" key="10">
    <source>
        <dbReference type="Proteomes" id="UP000659630"/>
    </source>
</evidence>
<evidence type="ECO:0000256" key="2">
    <source>
        <dbReference type="ARBA" id="ARBA00012782"/>
    </source>
</evidence>
<evidence type="ECO:0000259" key="8">
    <source>
        <dbReference type="Pfam" id="PF13382"/>
    </source>
</evidence>
<dbReference type="GO" id="GO:0006146">
    <property type="term" value="P:adenine catabolic process"/>
    <property type="evidence" value="ECO:0007669"/>
    <property type="project" value="InterPro"/>
</dbReference>
<evidence type="ECO:0000259" key="7">
    <source>
        <dbReference type="Pfam" id="PF01979"/>
    </source>
</evidence>
<dbReference type="GO" id="GO:0000034">
    <property type="term" value="F:adenine deaminase activity"/>
    <property type="evidence" value="ECO:0007669"/>
    <property type="project" value="UniProtKB-UniRule"/>
</dbReference>
<comment type="cofactor">
    <cofactor evidence="6">
        <name>Mn(2+)</name>
        <dbReference type="ChEBI" id="CHEBI:29035"/>
    </cofactor>
</comment>
<evidence type="ECO:0000256" key="4">
    <source>
        <dbReference type="ARBA" id="ARBA00023211"/>
    </source>
</evidence>
<evidence type="ECO:0000256" key="3">
    <source>
        <dbReference type="ARBA" id="ARBA00022801"/>
    </source>
</evidence>
<dbReference type="SUPFAM" id="SSF51556">
    <property type="entry name" value="Metallo-dependent hydrolases"/>
    <property type="match status" value="1"/>
</dbReference>
<evidence type="ECO:0000256" key="6">
    <source>
        <dbReference type="HAMAP-Rule" id="MF_01518"/>
    </source>
</evidence>
<keyword evidence="4 6" id="KW-0464">Manganese</keyword>
<evidence type="ECO:0000313" key="9">
    <source>
        <dbReference type="EMBL" id="MBC5580483.1"/>
    </source>
</evidence>
<evidence type="ECO:0000256" key="1">
    <source>
        <dbReference type="ARBA" id="ARBA00006773"/>
    </source>
</evidence>
<evidence type="ECO:0000256" key="5">
    <source>
        <dbReference type="ARBA" id="ARBA00047720"/>
    </source>
</evidence>
<gene>
    <name evidence="6" type="primary">ade</name>
    <name evidence="9" type="ORF">H8S23_03090</name>
</gene>
<feature type="domain" description="Amidohydrolase-related" evidence="7">
    <location>
        <begin position="102"/>
        <end position="384"/>
    </location>
</feature>